<dbReference type="InterPro" id="IPR014729">
    <property type="entry name" value="Rossmann-like_a/b/a_fold"/>
</dbReference>
<dbReference type="Pfam" id="PF02540">
    <property type="entry name" value="NAD_synthase"/>
    <property type="match status" value="1"/>
</dbReference>
<evidence type="ECO:0000313" key="2">
    <source>
        <dbReference type="EMBL" id="GAG43488.1"/>
    </source>
</evidence>
<dbReference type="EMBL" id="BARS01057864">
    <property type="protein sequence ID" value="GAG43488.1"/>
    <property type="molecule type" value="Genomic_DNA"/>
</dbReference>
<organism evidence="2">
    <name type="scientific">marine sediment metagenome</name>
    <dbReference type="NCBI Taxonomy" id="412755"/>
    <lineage>
        <taxon>unclassified sequences</taxon>
        <taxon>metagenomes</taxon>
        <taxon>ecological metagenomes</taxon>
    </lineage>
</organism>
<proteinExistence type="predicted"/>
<dbReference type="GO" id="GO:0006163">
    <property type="term" value="P:purine nucleotide metabolic process"/>
    <property type="evidence" value="ECO:0007669"/>
    <property type="project" value="UniProtKB-ARBA"/>
</dbReference>
<dbReference type="InterPro" id="IPR022310">
    <property type="entry name" value="NAD/GMP_synthase"/>
</dbReference>
<gene>
    <name evidence="2" type="ORF">S01H1_84662</name>
</gene>
<accession>X0Y4A8</accession>
<evidence type="ECO:0000259" key="1">
    <source>
        <dbReference type="Pfam" id="PF02540"/>
    </source>
</evidence>
<sequence length="93" mass="10226">MLSNSVLEIDLEITKTTIIQFIRNYVENCDAEGVVIGLSGGLDSSTTIALSTLALGKKNVLGIMMPERKAYSIKDIRYARLSANKFGFNLQKI</sequence>
<feature type="domain" description="NAD/GMP synthase" evidence="1">
    <location>
        <begin position="17"/>
        <end position="92"/>
    </location>
</feature>
<dbReference type="AlphaFoldDB" id="X0Y4A8"/>
<dbReference type="SUPFAM" id="SSF52402">
    <property type="entry name" value="Adenine nucleotide alpha hydrolases-like"/>
    <property type="match status" value="1"/>
</dbReference>
<feature type="non-terminal residue" evidence="2">
    <location>
        <position position="93"/>
    </location>
</feature>
<dbReference type="Gene3D" id="3.40.50.620">
    <property type="entry name" value="HUPs"/>
    <property type="match status" value="1"/>
</dbReference>
<name>X0Y4A8_9ZZZZ</name>
<comment type="caution">
    <text evidence="2">The sequence shown here is derived from an EMBL/GenBank/DDBJ whole genome shotgun (WGS) entry which is preliminary data.</text>
</comment>
<reference evidence="2" key="1">
    <citation type="journal article" date="2014" name="Front. Microbiol.">
        <title>High frequency of phylogenetically diverse reductive dehalogenase-homologous genes in deep subseafloor sedimentary metagenomes.</title>
        <authorList>
            <person name="Kawai M."/>
            <person name="Futagami T."/>
            <person name="Toyoda A."/>
            <person name="Takaki Y."/>
            <person name="Nishi S."/>
            <person name="Hori S."/>
            <person name="Arai W."/>
            <person name="Tsubouchi T."/>
            <person name="Morono Y."/>
            <person name="Uchiyama I."/>
            <person name="Ito T."/>
            <person name="Fujiyama A."/>
            <person name="Inagaki F."/>
            <person name="Takami H."/>
        </authorList>
    </citation>
    <scope>NUCLEOTIDE SEQUENCE</scope>
    <source>
        <strain evidence="2">Expedition CK06-06</strain>
    </source>
</reference>
<protein>
    <recommendedName>
        <fullName evidence="1">NAD/GMP synthase domain-containing protein</fullName>
    </recommendedName>
</protein>